<reference evidence="16" key="1">
    <citation type="journal article" date="2020" name="Stud. Mycol.">
        <title>101 Dothideomycetes genomes: a test case for predicting lifestyles and emergence of pathogens.</title>
        <authorList>
            <person name="Haridas S."/>
            <person name="Albert R."/>
            <person name="Binder M."/>
            <person name="Bloem J."/>
            <person name="Labutti K."/>
            <person name="Salamov A."/>
            <person name="Andreopoulos B."/>
            <person name="Baker S."/>
            <person name="Barry K."/>
            <person name="Bills G."/>
            <person name="Bluhm B."/>
            <person name="Cannon C."/>
            <person name="Castanera R."/>
            <person name="Culley D."/>
            <person name="Daum C."/>
            <person name="Ezra D."/>
            <person name="Gonzalez J."/>
            <person name="Henrissat B."/>
            <person name="Kuo A."/>
            <person name="Liang C."/>
            <person name="Lipzen A."/>
            <person name="Lutzoni F."/>
            <person name="Magnuson J."/>
            <person name="Mondo S."/>
            <person name="Nolan M."/>
            <person name="Ohm R."/>
            <person name="Pangilinan J."/>
            <person name="Park H.-J."/>
            <person name="Ramirez L."/>
            <person name="Alfaro M."/>
            <person name="Sun H."/>
            <person name="Tritt A."/>
            <person name="Yoshinaga Y."/>
            <person name="Zwiers L.-H."/>
            <person name="Turgeon B."/>
            <person name="Goodwin S."/>
            <person name="Spatafora J."/>
            <person name="Crous P."/>
            <person name="Grigoriev I."/>
        </authorList>
    </citation>
    <scope>NUCLEOTIDE SEQUENCE</scope>
    <source>
        <strain evidence="16">CBS 480.64</strain>
    </source>
</reference>
<dbReference type="InterPro" id="IPR000719">
    <property type="entry name" value="Prot_kinase_dom"/>
</dbReference>
<keyword evidence="9" id="KW-0072">Autophagy</keyword>
<dbReference type="EMBL" id="MU006045">
    <property type="protein sequence ID" value="KAF2857408.1"/>
    <property type="molecule type" value="Genomic_DNA"/>
</dbReference>
<dbReference type="GO" id="GO:0010506">
    <property type="term" value="P:regulation of autophagy"/>
    <property type="evidence" value="ECO:0007669"/>
    <property type="project" value="InterPro"/>
</dbReference>
<keyword evidence="4" id="KW-0808">Transferase</keyword>
<evidence type="ECO:0000256" key="7">
    <source>
        <dbReference type="ARBA" id="ARBA00022840"/>
    </source>
</evidence>
<feature type="domain" description="Protein kinase" evidence="15">
    <location>
        <begin position="26"/>
        <end position="331"/>
    </location>
</feature>
<feature type="compositionally biased region" description="Basic and acidic residues" evidence="14">
    <location>
        <begin position="343"/>
        <end position="353"/>
    </location>
</feature>
<dbReference type="PROSITE" id="PS50011">
    <property type="entry name" value="PROTEIN_KINASE_DOM"/>
    <property type="match status" value="1"/>
</dbReference>
<dbReference type="InterPro" id="IPR008271">
    <property type="entry name" value="Ser/Thr_kinase_AS"/>
</dbReference>
<dbReference type="GO" id="GO:0000422">
    <property type="term" value="P:autophagy of mitochondrion"/>
    <property type="evidence" value="ECO:0007669"/>
    <property type="project" value="TreeGrafter"/>
</dbReference>
<keyword evidence="17" id="KW-1185">Reference proteome</keyword>
<evidence type="ECO:0000256" key="14">
    <source>
        <dbReference type="SAM" id="MobiDB-lite"/>
    </source>
</evidence>
<dbReference type="Pfam" id="PF00069">
    <property type="entry name" value="Pkinase"/>
    <property type="match status" value="1"/>
</dbReference>
<feature type="region of interest" description="Disordered" evidence="14">
    <location>
        <begin position="341"/>
        <end position="394"/>
    </location>
</feature>
<dbReference type="PROSITE" id="PS00108">
    <property type="entry name" value="PROTEIN_KINASE_ST"/>
    <property type="match status" value="1"/>
</dbReference>
<feature type="binding site" evidence="13">
    <location>
        <position position="55"/>
    </location>
    <ligand>
        <name>ATP</name>
        <dbReference type="ChEBI" id="CHEBI:30616"/>
    </ligand>
</feature>
<evidence type="ECO:0000259" key="15">
    <source>
        <dbReference type="PROSITE" id="PS50011"/>
    </source>
</evidence>
<dbReference type="SMART" id="SM00220">
    <property type="entry name" value="S_TKc"/>
    <property type="match status" value="1"/>
</dbReference>
<dbReference type="InterPro" id="IPR017441">
    <property type="entry name" value="Protein_kinase_ATP_BS"/>
</dbReference>
<keyword evidence="8" id="KW-0813">Transport</keyword>
<evidence type="ECO:0000256" key="8">
    <source>
        <dbReference type="ARBA" id="ARBA00022927"/>
    </source>
</evidence>
<comment type="catalytic activity">
    <reaction evidence="12">
        <text>L-seryl-[protein] + ATP = O-phospho-L-seryl-[protein] + ADP + H(+)</text>
        <dbReference type="Rhea" id="RHEA:17989"/>
        <dbReference type="Rhea" id="RHEA-COMP:9863"/>
        <dbReference type="Rhea" id="RHEA-COMP:11604"/>
        <dbReference type="ChEBI" id="CHEBI:15378"/>
        <dbReference type="ChEBI" id="CHEBI:29999"/>
        <dbReference type="ChEBI" id="CHEBI:30616"/>
        <dbReference type="ChEBI" id="CHEBI:83421"/>
        <dbReference type="ChEBI" id="CHEBI:456216"/>
        <dbReference type="EC" id="2.7.11.1"/>
    </reaction>
</comment>
<dbReference type="PANTHER" id="PTHR24348">
    <property type="entry name" value="SERINE/THREONINE-PROTEIN KINASE UNC-51-RELATED"/>
    <property type="match status" value="1"/>
</dbReference>
<keyword evidence="8" id="KW-0653">Protein transport</keyword>
<keyword evidence="6 16" id="KW-0418">Kinase</keyword>
<evidence type="ECO:0000256" key="12">
    <source>
        <dbReference type="ARBA" id="ARBA00048679"/>
    </source>
</evidence>
<comment type="subcellular location">
    <subcellularLocation>
        <location evidence="1">Preautophagosomal structure membrane</location>
        <topology evidence="1">Peripheral membrane protein</topology>
    </subcellularLocation>
</comment>
<comment type="catalytic activity">
    <reaction evidence="11">
        <text>L-threonyl-[protein] + ATP = O-phospho-L-threonyl-[protein] + ADP + H(+)</text>
        <dbReference type="Rhea" id="RHEA:46608"/>
        <dbReference type="Rhea" id="RHEA-COMP:11060"/>
        <dbReference type="Rhea" id="RHEA-COMP:11605"/>
        <dbReference type="ChEBI" id="CHEBI:15378"/>
        <dbReference type="ChEBI" id="CHEBI:30013"/>
        <dbReference type="ChEBI" id="CHEBI:30616"/>
        <dbReference type="ChEBI" id="CHEBI:61977"/>
        <dbReference type="ChEBI" id="CHEBI:456216"/>
        <dbReference type="EC" id="2.7.11.1"/>
    </reaction>
</comment>
<dbReference type="GO" id="GO:0004674">
    <property type="term" value="F:protein serine/threonine kinase activity"/>
    <property type="evidence" value="ECO:0007669"/>
    <property type="project" value="UniProtKB-KW"/>
</dbReference>
<evidence type="ECO:0000256" key="4">
    <source>
        <dbReference type="ARBA" id="ARBA00022679"/>
    </source>
</evidence>
<dbReference type="AlphaFoldDB" id="A0A6A7BSB9"/>
<accession>A0A6A7BSB9</accession>
<dbReference type="GO" id="GO:0034045">
    <property type="term" value="C:phagophore assembly site membrane"/>
    <property type="evidence" value="ECO:0007669"/>
    <property type="project" value="UniProtKB-SubCell"/>
</dbReference>
<dbReference type="SUPFAM" id="SSF56112">
    <property type="entry name" value="Protein kinase-like (PK-like)"/>
    <property type="match status" value="1"/>
</dbReference>
<dbReference type="GO" id="GO:0005776">
    <property type="term" value="C:autophagosome"/>
    <property type="evidence" value="ECO:0007669"/>
    <property type="project" value="TreeGrafter"/>
</dbReference>
<feature type="compositionally biased region" description="Polar residues" evidence="14">
    <location>
        <begin position="1"/>
        <end position="10"/>
    </location>
</feature>
<dbReference type="GO" id="GO:0042594">
    <property type="term" value="P:response to starvation"/>
    <property type="evidence" value="ECO:0007669"/>
    <property type="project" value="TreeGrafter"/>
</dbReference>
<organism evidence="16 17">
    <name type="scientific">Piedraia hortae CBS 480.64</name>
    <dbReference type="NCBI Taxonomy" id="1314780"/>
    <lineage>
        <taxon>Eukaryota</taxon>
        <taxon>Fungi</taxon>
        <taxon>Dikarya</taxon>
        <taxon>Ascomycota</taxon>
        <taxon>Pezizomycotina</taxon>
        <taxon>Dothideomycetes</taxon>
        <taxon>Dothideomycetidae</taxon>
        <taxon>Capnodiales</taxon>
        <taxon>Piedraiaceae</taxon>
        <taxon>Piedraia</taxon>
    </lineage>
</organism>
<evidence type="ECO:0000313" key="16">
    <source>
        <dbReference type="EMBL" id="KAF2857408.1"/>
    </source>
</evidence>
<evidence type="ECO:0000256" key="6">
    <source>
        <dbReference type="ARBA" id="ARBA00022777"/>
    </source>
</evidence>
<dbReference type="GO" id="GO:0061709">
    <property type="term" value="P:reticulophagy"/>
    <property type="evidence" value="ECO:0007669"/>
    <property type="project" value="TreeGrafter"/>
</dbReference>
<evidence type="ECO:0000256" key="11">
    <source>
        <dbReference type="ARBA" id="ARBA00047899"/>
    </source>
</evidence>
<proteinExistence type="predicted"/>
<dbReference type="InterPro" id="IPR048941">
    <property type="entry name" value="ATG1-like_MIT2"/>
</dbReference>
<evidence type="ECO:0000256" key="10">
    <source>
        <dbReference type="ARBA" id="ARBA00030237"/>
    </source>
</evidence>
<dbReference type="Pfam" id="PF12063">
    <property type="entry name" value="ATG1-like_MIT1"/>
    <property type="match status" value="1"/>
</dbReference>
<dbReference type="Proteomes" id="UP000799421">
    <property type="component" value="Unassembled WGS sequence"/>
</dbReference>
<evidence type="ECO:0000313" key="17">
    <source>
        <dbReference type="Proteomes" id="UP000799421"/>
    </source>
</evidence>
<feature type="region of interest" description="Disordered" evidence="14">
    <location>
        <begin position="1"/>
        <end position="24"/>
    </location>
</feature>
<evidence type="ECO:0000256" key="13">
    <source>
        <dbReference type="PROSITE-ProRule" id="PRU10141"/>
    </source>
</evidence>
<dbReference type="GO" id="GO:0005524">
    <property type="term" value="F:ATP binding"/>
    <property type="evidence" value="ECO:0007669"/>
    <property type="project" value="UniProtKB-UniRule"/>
</dbReference>
<dbReference type="Pfam" id="PF21127">
    <property type="entry name" value="ATG1-like_MIT2"/>
    <property type="match status" value="1"/>
</dbReference>
<evidence type="ECO:0000256" key="5">
    <source>
        <dbReference type="ARBA" id="ARBA00022741"/>
    </source>
</evidence>
<keyword evidence="7 13" id="KW-0067">ATP-binding</keyword>
<dbReference type="EC" id="2.7.11.1" evidence="2"/>
<evidence type="ECO:0000256" key="3">
    <source>
        <dbReference type="ARBA" id="ARBA00022527"/>
    </source>
</evidence>
<name>A0A6A7BSB9_9PEZI</name>
<dbReference type="PANTHER" id="PTHR24348:SF22">
    <property type="entry name" value="NON-SPECIFIC SERINE_THREONINE PROTEIN KINASE"/>
    <property type="match status" value="1"/>
</dbReference>
<dbReference type="InterPro" id="IPR022708">
    <property type="entry name" value="Atg1-like_tMIT"/>
</dbReference>
<dbReference type="GO" id="GO:0015031">
    <property type="term" value="P:protein transport"/>
    <property type="evidence" value="ECO:0007669"/>
    <property type="project" value="UniProtKB-KW"/>
</dbReference>
<dbReference type="GO" id="GO:0034727">
    <property type="term" value="P:piecemeal microautophagy of the nucleus"/>
    <property type="evidence" value="ECO:0007669"/>
    <property type="project" value="TreeGrafter"/>
</dbReference>
<keyword evidence="5 13" id="KW-0547">Nucleotide-binding</keyword>
<keyword evidence="3" id="KW-0723">Serine/threonine-protein kinase</keyword>
<dbReference type="InterPro" id="IPR045269">
    <property type="entry name" value="Atg1-like"/>
</dbReference>
<evidence type="ECO:0000256" key="1">
    <source>
        <dbReference type="ARBA" id="ARBA00004623"/>
    </source>
</evidence>
<dbReference type="OrthoDB" id="346907at2759"/>
<dbReference type="FunFam" id="3.30.200.20:FF:000042">
    <property type="entry name" value="Aurora kinase A"/>
    <property type="match status" value="1"/>
</dbReference>
<sequence>MENPRAQSASKAGPGQSAPDDTVGEFYRGREIGRGSYATVYLAQHQKKKNLAAIKAVQISQLNRKLKENLEMEIRILKTMQHPHVVSLFACTKTPMYIYLAMEYCPMSDLARFMKKRSHIAKLAETEDIFRRYPSPPMGGLNEVLTRHFLKQMVSALRYLRGRNMIHRDIKPQNLLLNPPPSMMAKMKPEDVPLTANERALIPEVGVYTLPMLKIADFGFARHLPSTSLAETLCGTPLYMAPEILSYRKYDARVDLWSIGSVLHEMVTGKPPFRAQNHVELLRKIEAAKDVITFDTKSISISTDMQDLIRKLLKFNPDDRLFENLFAHPVVVEGIPGLLDEDKEGKPAPEAKKRPVLVSHATAPAADTTQSRPATRPARNVSDKNLTRSERERTAQDLAFEKEYVVVEKRAVEVNAFADELNDAGRTANRQGVIVRRATTGRVPTTQQGASFERRYAPSPKSATNMLTKAMNAANLRLFGPSGTSPPMAVAQYSLPPRLLGEGRSDEDEKVVRIVEEAAHRSDVVFGFAEVKYKQLLPATPSATDPLGIHQLLDGEDKDNTLATVGVAEEALVLYVKTLAILAKTIDLAGQWWNRGDPPSGSEVERMNNVVQWTRSRFNECLEKSEIVGRKLQAAQRCLPSDHYAHPDNVSTAPMHGAGQIMMTTGVTAEKLMFERAVEMSRSAAVSEVVQEDLSDCEIGYVTAIMLWEAVLESDDEPLMKQPSKRGNAIQGMKSQDWEMVVRLIDTTRRRLASLRKKAQAARRSSVPAIKAG</sequence>
<dbReference type="InterPro" id="IPR011009">
    <property type="entry name" value="Kinase-like_dom_sf"/>
</dbReference>
<dbReference type="PROSITE" id="PS00107">
    <property type="entry name" value="PROTEIN_KINASE_ATP"/>
    <property type="match status" value="1"/>
</dbReference>
<evidence type="ECO:0000256" key="2">
    <source>
        <dbReference type="ARBA" id="ARBA00012513"/>
    </source>
</evidence>
<evidence type="ECO:0000256" key="9">
    <source>
        <dbReference type="ARBA" id="ARBA00023006"/>
    </source>
</evidence>
<feature type="compositionally biased region" description="Basic and acidic residues" evidence="14">
    <location>
        <begin position="381"/>
        <end position="394"/>
    </location>
</feature>
<gene>
    <name evidence="16" type="ORF">K470DRAFT_260843</name>
</gene>
<dbReference type="GO" id="GO:0000045">
    <property type="term" value="P:autophagosome assembly"/>
    <property type="evidence" value="ECO:0007669"/>
    <property type="project" value="TreeGrafter"/>
</dbReference>
<dbReference type="GO" id="GO:0005829">
    <property type="term" value="C:cytosol"/>
    <property type="evidence" value="ECO:0007669"/>
    <property type="project" value="TreeGrafter"/>
</dbReference>
<dbReference type="Gene3D" id="1.10.510.10">
    <property type="entry name" value="Transferase(Phosphotransferase) domain 1"/>
    <property type="match status" value="1"/>
</dbReference>
<protein>
    <recommendedName>
        <fullName evidence="2">non-specific serine/threonine protein kinase</fullName>
        <ecNumber evidence="2">2.7.11.1</ecNumber>
    </recommendedName>
    <alternativeName>
        <fullName evidence="10">Autophagy-related protein 1</fullName>
    </alternativeName>
</protein>